<feature type="compositionally biased region" description="Acidic residues" evidence="1">
    <location>
        <begin position="190"/>
        <end position="211"/>
    </location>
</feature>
<protein>
    <recommendedName>
        <fullName evidence="4">DUF1308 domain-containing protein</fullName>
    </recommendedName>
</protein>
<accession>A0A2T3A134</accession>
<reference evidence="2 3" key="1">
    <citation type="journal article" date="2018" name="Mycol. Prog.">
        <title>Coniella lustricola, a new species from submerged detritus.</title>
        <authorList>
            <person name="Raudabaugh D.B."/>
            <person name="Iturriaga T."/>
            <person name="Carver A."/>
            <person name="Mondo S."/>
            <person name="Pangilinan J."/>
            <person name="Lipzen A."/>
            <person name="He G."/>
            <person name="Amirebrahimi M."/>
            <person name="Grigoriev I.V."/>
            <person name="Miller A.N."/>
        </authorList>
    </citation>
    <scope>NUCLEOTIDE SEQUENCE [LARGE SCALE GENOMIC DNA]</scope>
    <source>
        <strain evidence="2 3">B22-T-1</strain>
    </source>
</reference>
<gene>
    <name evidence="2" type="ORF">BD289DRAFT_53536</name>
</gene>
<dbReference type="OrthoDB" id="441890at2759"/>
<feature type="compositionally biased region" description="Polar residues" evidence="1">
    <location>
        <begin position="613"/>
        <end position="625"/>
    </location>
</feature>
<name>A0A2T3A134_9PEZI</name>
<proteinExistence type="predicted"/>
<feature type="compositionally biased region" description="Basic and acidic residues" evidence="1">
    <location>
        <begin position="593"/>
        <end position="603"/>
    </location>
</feature>
<dbReference type="PANTHER" id="PTHR13379">
    <property type="entry name" value="UNCHARACTERIZED DUF1308"/>
    <property type="match status" value="1"/>
</dbReference>
<feature type="region of interest" description="Disordered" evidence="1">
    <location>
        <begin position="563"/>
        <end position="625"/>
    </location>
</feature>
<dbReference type="Proteomes" id="UP000241462">
    <property type="component" value="Unassembled WGS sequence"/>
</dbReference>
<sequence length="625" mass="69154">MENQGQDQVVDLCKETIARIDVLLAELYALTAAWKQKLEAATRLERREQPDPIPGLHDFIISVRGARNSVRRVLRLREAEAQAGAEAAAAAQLEAGSEVTSSITQEERDSKQLNVIQCCGLTPLQQQWDIIKRTRGLLAFRRRFAGKTGKLGPTIDAVVEDGTEWLRISTVTEKKLIYQLAQQGWHPDDSSDEEDGEDSDDSSNDDDDDGGIDIIKTTKQLVTAARTYRCNTRIPTIRLALPNLSLGSNHAIDKILTKVRNLGQSKKQQGTVNIIVDCAESTFLQQPIPPLEQAFVNLFSDTNKDRITLTVNLELTIILSLVSDIAHGSIQPQEWYSRQTLSHIEDEKHAPGVRLQGVYKALSGKRLQCTQEIAREVRNIVADLGTEATKARTLLYFGRQSMEEGFDAPCSPVTEGNGSTDEHGPGSAGQADGQELLEQLRKLSAYPVPDGLQLPIEIIGDDVFNHKDHLALIEAGKLPPVAAKVWTKLDRPYNRSCYLWGWLQDITTMSANNLNTRLIDATVDKERSSALDVGPRLYLSTLAISINTARPCPMDKWDQIKDAKHERKEARTKEAKQMKAAGTWGPSLGIPVKWDEKQLQRQDNRRKKGGVSSGTAVSPVSSPGI</sequence>
<feature type="region of interest" description="Disordered" evidence="1">
    <location>
        <begin position="409"/>
        <end position="431"/>
    </location>
</feature>
<dbReference type="PANTHER" id="PTHR13379:SF0">
    <property type="entry name" value="UPF0415 PROTEIN C7ORF25"/>
    <property type="match status" value="1"/>
</dbReference>
<dbReference type="EMBL" id="KZ678518">
    <property type="protein sequence ID" value="PSR80850.1"/>
    <property type="molecule type" value="Genomic_DNA"/>
</dbReference>
<evidence type="ECO:0008006" key="4">
    <source>
        <dbReference type="Google" id="ProtNLM"/>
    </source>
</evidence>
<dbReference type="AlphaFoldDB" id="A0A2T3A134"/>
<keyword evidence="3" id="KW-1185">Reference proteome</keyword>
<feature type="compositionally biased region" description="Basic and acidic residues" evidence="1">
    <location>
        <begin position="563"/>
        <end position="577"/>
    </location>
</feature>
<evidence type="ECO:0000313" key="3">
    <source>
        <dbReference type="Proteomes" id="UP000241462"/>
    </source>
</evidence>
<feature type="region of interest" description="Disordered" evidence="1">
    <location>
        <begin position="182"/>
        <end position="212"/>
    </location>
</feature>
<dbReference type="InParanoid" id="A0A2T3A134"/>
<evidence type="ECO:0000256" key="1">
    <source>
        <dbReference type="SAM" id="MobiDB-lite"/>
    </source>
</evidence>
<evidence type="ECO:0000313" key="2">
    <source>
        <dbReference type="EMBL" id="PSR80850.1"/>
    </source>
</evidence>
<organism evidence="2 3">
    <name type="scientific">Coniella lustricola</name>
    <dbReference type="NCBI Taxonomy" id="2025994"/>
    <lineage>
        <taxon>Eukaryota</taxon>
        <taxon>Fungi</taxon>
        <taxon>Dikarya</taxon>
        <taxon>Ascomycota</taxon>
        <taxon>Pezizomycotina</taxon>
        <taxon>Sordariomycetes</taxon>
        <taxon>Sordariomycetidae</taxon>
        <taxon>Diaporthales</taxon>
        <taxon>Schizoparmaceae</taxon>
        <taxon>Coniella</taxon>
    </lineage>
</organism>